<keyword evidence="2 5" id="KW-0808">Transferase</keyword>
<name>A0A1S8MHK9_9CLOT</name>
<sequence length="417" mass="46703">MRNIVILFPGQGAQYVGMGEKLYKESLVAKRTFQKASEILGYDLAKLCFEGNIQELSKTENAQPAILTASVAAYKVLLEKLPLRAKFMAGHSLGEITALTCAGAIKFSDAVKIVQARGRFMQEAVAIGMGAMAAVGDIDKEIVEEECRKNYSDDSIVVVSNYNSPNQIVISGYSEAVDKVGKILKDKGAVVTPLKVSASFHSPLMKKASEKFKEELKKYSFIKPECTVISNLTALPYAGEATIINTLATQIIRPVQWEASMEYIENHGGEVSIDIGPGKVVKNLMIKNSNDIVSLSFENDDFETLKEEVEMDDNLNTFKHTIITKSIAIAVCTRNRNWDNEEYNKLVIEPYKKMQIIQDIIEKENRTPTVEEMQEALDIMISIFNGKKVPIQEQKERFREIFEETNTKELFPDFKLV</sequence>
<dbReference type="SUPFAM" id="SSF52151">
    <property type="entry name" value="FabD/lysophospholipase-like"/>
    <property type="match status" value="1"/>
</dbReference>
<comment type="catalytic activity">
    <reaction evidence="4">
        <text>holo-[ACP] + malonyl-CoA = malonyl-[ACP] + CoA</text>
        <dbReference type="Rhea" id="RHEA:41792"/>
        <dbReference type="Rhea" id="RHEA-COMP:9623"/>
        <dbReference type="Rhea" id="RHEA-COMP:9685"/>
        <dbReference type="ChEBI" id="CHEBI:57287"/>
        <dbReference type="ChEBI" id="CHEBI:57384"/>
        <dbReference type="ChEBI" id="CHEBI:64479"/>
        <dbReference type="ChEBI" id="CHEBI:78449"/>
        <dbReference type="EC" id="2.3.1.39"/>
    </reaction>
</comment>
<dbReference type="GO" id="GO:0004314">
    <property type="term" value="F:[acyl-carrier-protein] S-malonyltransferase activity"/>
    <property type="evidence" value="ECO:0007669"/>
    <property type="project" value="UniProtKB-EC"/>
</dbReference>
<reference evidence="5 6" key="1">
    <citation type="submission" date="2022-04" db="EMBL/GenBank/DDBJ databases">
        <title>Genome sequence of C. roseum typestrain.</title>
        <authorList>
            <person name="Poehlein A."/>
            <person name="Schoch T."/>
            <person name="Duerre P."/>
            <person name="Daniel R."/>
        </authorList>
    </citation>
    <scope>NUCLEOTIDE SEQUENCE [LARGE SCALE GENOMIC DNA]</scope>
    <source>
        <strain evidence="5 6">DSM 7320</strain>
    </source>
</reference>
<accession>A0A1S8MHK9</accession>
<proteinExistence type="predicted"/>
<dbReference type="Gene3D" id="3.30.70.250">
    <property type="entry name" value="Malonyl-CoA ACP transacylase, ACP-binding"/>
    <property type="match status" value="1"/>
</dbReference>
<dbReference type="AlphaFoldDB" id="A0A1S8MHK9"/>
<dbReference type="EMBL" id="CP096983">
    <property type="protein sequence ID" value="URZ12079.1"/>
    <property type="molecule type" value="Genomic_DNA"/>
</dbReference>
<evidence type="ECO:0000256" key="2">
    <source>
        <dbReference type="ARBA" id="ARBA00022679"/>
    </source>
</evidence>
<protein>
    <recommendedName>
        <fullName evidence="1">[acyl-carrier-protein] S-malonyltransferase</fullName>
        <ecNumber evidence="1">2.3.1.39</ecNumber>
    </recommendedName>
</protein>
<dbReference type="SMART" id="SM00827">
    <property type="entry name" value="PKS_AT"/>
    <property type="match status" value="1"/>
</dbReference>
<gene>
    <name evidence="5" type="primary">fenF</name>
    <name evidence="5" type="ORF">CROST_027960</name>
</gene>
<dbReference type="RefSeq" id="WP_077832103.1">
    <property type="nucleotide sequence ID" value="NZ_CP096983.1"/>
</dbReference>
<evidence type="ECO:0000313" key="5">
    <source>
        <dbReference type="EMBL" id="URZ12079.1"/>
    </source>
</evidence>
<dbReference type="Proteomes" id="UP000190951">
    <property type="component" value="Chromosome"/>
</dbReference>
<dbReference type="KEGG" id="crw:CROST_027960"/>
<dbReference type="SUPFAM" id="SSF55048">
    <property type="entry name" value="Probable ACP-binding domain of malonyl-CoA ACP transacylase"/>
    <property type="match status" value="1"/>
</dbReference>
<dbReference type="InterPro" id="IPR016036">
    <property type="entry name" value="Malonyl_transacylase_ACP-bd"/>
</dbReference>
<evidence type="ECO:0000313" key="6">
    <source>
        <dbReference type="Proteomes" id="UP000190951"/>
    </source>
</evidence>
<dbReference type="EC" id="2.3.1.39" evidence="1"/>
<dbReference type="InterPro" id="IPR050858">
    <property type="entry name" value="Mal-CoA-ACP_Trans/PKS_FabD"/>
</dbReference>
<dbReference type="InterPro" id="IPR016035">
    <property type="entry name" value="Acyl_Trfase/lysoPLipase"/>
</dbReference>
<evidence type="ECO:0000256" key="4">
    <source>
        <dbReference type="ARBA" id="ARBA00048462"/>
    </source>
</evidence>
<dbReference type="Gene3D" id="3.40.366.10">
    <property type="entry name" value="Malonyl-Coenzyme A Acyl Carrier Protein, domain 2"/>
    <property type="match status" value="1"/>
</dbReference>
<dbReference type="InterPro" id="IPR004410">
    <property type="entry name" value="Malonyl_CoA-ACP_transAc_FabD"/>
</dbReference>
<dbReference type="PANTHER" id="PTHR42681:SF1">
    <property type="entry name" value="MALONYL-COA-ACYL CARRIER PROTEIN TRANSACYLASE, MITOCHONDRIAL"/>
    <property type="match status" value="1"/>
</dbReference>
<dbReference type="InterPro" id="IPR014043">
    <property type="entry name" value="Acyl_transferase_dom"/>
</dbReference>
<keyword evidence="6" id="KW-1185">Reference proteome</keyword>
<dbReference type="Pfam" id="PF00698">
    <property type="entry name" value="Acyl_transf_1"/>
    <property type="match status" value="1"/>
</dbReference>
<keyword evidence="3 5" id="KW-0012">Acyltransferase</keyword>
<dbReference type="NCBIfam" id="TIGR00128">
    <property type="entry name" value="fabD"/>
    <property type="match status" value="1"/>
</dbReference>
<evidence type="ECO:0000256" key="1">
    <source>
        <dbReference type="ARBA" id="ARBA00013258"/>
    </source>
</evidence>
<dbReference type="PANTHER" id="PTHR42681">
    <property type="entry name" value="MALONYL-COA-ACYL CARRIER PROTEIN TRANSACYLASE, MITOCHONDRIAL"/>
    <property type="match status" value="1"/>
</dbReference>
<organism evidence="5 6">
    <name type="scientific">Clostridium felsineum</name>
    <dbReference type="NCBI Taxonomy" id="36839"/>
    <lineage>
        <taxon>Bacteria</taxon>
        <taxon>Bacillati</taxon>
        <taxon>Bacillota</taxon>
        <taxon>Clostridia</taxon>
        <taxon>Eubacteriales</taxon>
        <taxon>Clostridiaceae</taxon>
        <taxon>Clostridium</taxon>
    </lineage>
</organism>
<dbReference type="InterPro" id="IPR001227">
    <property type="entry name" value="Ac_transferase_dom_sf"/>
</dbReference>
<dbReference type="GO" id="GO:0005829">
    <property type="term" value="C:cytosol"/>
    <property type="evidence" value="ECO:0007669"/>
    <property type="project" value="TreeGrafter"/>
</dbReference>
<dbReference type="GO" id="GO:0006633">
    <property type="term" value="P:fatty acid biosynthetic process"/>
    <property type="evidence" value="ECO:0007669"/>
    <property type="project" value="TreeGrafter"/>
</dbReference>
<evidence type="ECO:0000256" key="3">
    <source>
        <dbReference type="ARBA" id="ARBA00023315"/>
    </source>
</evidence>
<dbReference type="STRING" id="84029.CROST_37610"/>